<evidence type="ECO:0000313" key="1">
    <source>
        <dbReference type="EMBL" id="OYQ09311.1"/>
    </source>
</evidence>
<accession>A0AAP8D1P6</accession>
<gene>
    <name evidence="1" type="ORF">B7R77_20430</name>
</gene>
<dbReference type="EMBL" id="NCTK01000002">
    <property type="protein sequence ID" value="OYQ09311.1"/>
    <property type="molecule type" value="Genomic_DNA"/>
</dbReference>
<protein>
    <submittedName>
        <fullName evidence="1">Uncharacterized protein</fullName>
    </submittedName>
</protein>
<dbReference type="AlphaFoldDB" id="A0AAP8D1P6"/>
<reference evidence="1 2" key="1">
    <citation type="submission" date="2017-04" db="EMBL/GenBank/DDBJ databases">
        <title>Genome Announcement: Closed genomes of Ralstonia solanacearum strains K60, UW551, and UW700.</title>
        <authorList>
            <person name="Hayes M."/>
            <person name="Macintyre A.M."/>
            <person name="Allen C."/>
        </authorList>
    </citation>
    <scope>NUCLEOTIDE SEQUENCE [LARGE SCALE GENOMIC DNA]</scope>
    <source>
        <strain evidence="1 2">UW25</strain>
    </source>
</reference>
<sequence>MEICIEKPFRLRLDVVETDEHVPSMRMQAAVEVRQFGHIFEYHGSLWFDCSIWDVFVAGLSGLDTEEACLVDMEGYFTLRLGAISGKLEISWEIKKVAVTGVVATAAFLSPIDEDTFSHIRRQFAQFESWWG</sequence>
<name>A0AAP8D1P6_RALSL</name>
<dbReference type="RefSeq" id="WP_094394797.1">
    <property type="nucleotide sequence ID" value="NZ_NCTK01000002.1"/>
</dbReference>
<evidence type="ECO:0000313" key="2">
    <source>
        <dbReference type="Proteomes" id="UP000216164"/>
    </source>
</evidence>
<organism evidence="1 2">
    <name type="scientific">Ralstonia solanacearum K60</name>
    <dbReference type="NCBI Taxonomy" id="1091042"/>
    <lineage>
        <taxon>Bacteria</taxon>
        <taxon>Pseudomonadati</taxon>
        <taxon>Pseudomonadota</taxon>
        <taxon>Betaproteobacteria</taxon>
        <taxon>Burkholderiales</taxon>
        <taxon>Burkholderiaceae</taxon>
        <taxon>Ralstonia</taxon>
        <taxon>Ralstonia solanacearum species complex</taxon>
    </lineage>
</organism>
<dbReference type="Proteomes" id="UP000216164">
    <property type="component" value="Unassembled WGS sequence"/>
</dbReference>
<proteinExistence type="predicted"/>
<comment type="caution">
    <text evidence="1">The sequence shown here is derived from an EMBL/GenBank/DDBJ whole genome shotgun (WGS) entry which is preliminary data.</text>
</comment>